<proteinExistence type="inferred from homology"/>
<reference evidence="3 4" key="4">
    <citation type="journal article" date="2010" name="Environ. Microbiol.">
        <title>The bacterial genus Collimonas: mycophagy, weathering and other adaptive solutions to life in oligotrophic soil environments.</title>
        <authorList>
            <person name="Leveau J.H."/>
            <person name="Uroz S."/>
            <person name="de Boer W."/>
        </authorList>
    </citation>
    <scope>NUCLEOTIDE SEQUENCE [LARGE SCALE GENOMIC DNA]</scope>
    <source>
        <strain evidence="3 4">Ter331</strain>
    </source>
</reference>
<keyword evidence="4" id="KW-1185">Reference proteome</keyword>
<sequence length="168" mass="18778">MGSVTAGDLQPSRKLFTAPGPLGLPWRLLIHSIEGRTSMRNVIYKTVVLKATPDALFDMYVDPVLHQAITGLPVTIAAQAGAEFVAFDGALTGVMLQVVKPRLIVQTWRSPAFAEDDPDSILILSFHPQGEHGRIELVHLDVPDQDYEEVKLGWREKYFEPWREFLAN</sequence>
<name>G0AD17_COLFT</name>
<reference evidence="4" key="6">
    <citation type="submission" date="2011-05" db="EMBL/GenBank/DDBJ databases">
        <title>Complete sequence of Collimonas fungivorans Ter331.</title>
        <authorList>
            <person name="Leveau J.H."/>
        </authorList>
    </citation>
    <scope>NUCLEOTIDE SEQUENCE [LARGE SCALE GENOMIC DNA]</scope>
    <source>
        <strain evidence="4">Ter331</strain>
    </source>
</reference>
<comment type="similarity">
    <text evidence="1">Belongs to the AHA1 family.</text>
</comment>
<dbReference type="EMBL" id="CP002745">
    <property type="protein sequence ID" value="AEK63122.1"/>
    <property type="molecule type" value="Genomic_DNA"/>
</dbReference>
<dbReference type="Pfam" id="PF08327">
    <property type="entry name" value="AHSA1"/>
    <property type="match status" value="1"/>
</dbReference>
<reference evidence="3 4" key="3">
    <citation type="journal article" date="2008" name="FEMS Microbiol. Ecol.">
        <title>Identification and characterization of genes underlying chitinolysis in Collimonas fungivorans Ter331.</title>
        <authorList>
            <person name="Fritsche K."/>
            <person name="de Boer W."/>
            <person name="Gerards S."/>
            <person name="van den Berg M."/>
            <person name="van Veen J.A."/>
            <person name="Leveau J.H."/>
        </authorList>
    </citation>
    <scope>NUCLEOTIDE SEQUENCE [LARGE SCALE GENOMIC DNA]</scope>
    <source>
        <strain evidence="3 4">Ter331</strain>
    </source>
</reference>
<organism evidence="3 4">
    <name type="scientific">Collimonas fungivorans (strain Ter331)</name>
    <dbReference type="NCBI Taxonomy" id="1005048"/>
    <lineage>
        <taxon>Bacteria</taxon>
        <taxon>Pseudomonadati</taxon>
        <taxon>Pseudomonadota</taxon>
        <taxon>Betaproteobacteria</taxon>
        <taxon>Burkholderiales</taxon>
        <taxon>Oxalobacteraceae</taxon>
        <taxon>Collimonas</taxon>
    </lineage>
</organism>
<protein>
    <submittedName>
        <fullName evidence="3">Activator of Hsp90 ATPase 1 family protein</fullName>
    </submittedName>
</protein>
<dbReference type="AlphaFoldDB" id="G0AD17"/>
<dbReference type="SUPFAM" id="SSF55961">
    <property type="entry name" value="Bet v1-like"/>
    <property type="match status" value="1"/>
</dbReference>
<evidence type="ECO:0000259" key="2">
    <source>
        <dbReference type="Pfam" id="PF08327"/>
    </source>
</evidence>
<reference evidence="3 4" key="5">
    <citation type="journal article" date="2011" name="ISME J.">
        <title>Dual transcriptional profiling of a bacterial/fungal confrontation: Collimonas fungivorans versus Aspergillus niger.</title>
        <authorList>
            <person name="Mela F."/>
            <person name="Fritsche K."/>
            <person name="de Boer W."/>
            <person name="van Veen J.A."/>
            <person name="de Graaff L.H."/>
            <person name="van den Berg M."/>
            <person name="Leveau J.H."/>
        </authorList>
    </citation>
    <scope>NUCLEOTIDE SEQUENCE [LARGE SCALE GENOMIC DNA]</scope>
    <source>
        <strain evidence="3 4">Ter331</strain>
    </source>
</reference>
<dbReference type="eggNOG" id="COG5580">
    <property type="taxonomic scope" value="Bacteria"/>
</dbReference>
<accession>G0AD17</accession>
<feature type="domain" description="Activator of Hsp90 ATPase homologue 1/2-like C-terminal" evidence="2">
    <location>
        <begin position="50"/>
        <end position="157"/>
    </location>
</feature>
<evidence type="ECO:0000256" key="1">
    <source>
        <dbReference type="ARBA" id="ARBA00006817"/>
    </source>
</evidence>
<dbReference type="InterPro" id="IPR023393">
    <property type="entry name" value="START-like_dom_sf"/>
</dbReference>
<dbReference type="InterPro" id="IPR013538">
    <property type="entry name" value="ASHA1/2-like_C"/>
</dbReference>
<reference evidence="3 4" key="2">
    <citation type="journal article" date="2006" name="J. Microbiol. Methods">
        <title>Genomic flank-sequencing of plasposon insertion sites for rapid identification of functional genes.</title>
        <authorList>
            <person name="Leveau J.H."/>
            <person name="Gerards S."/>
            <person name="Fritsche K."/>
            <person name="Zondag G."/>
            <person name="van Veen J.A."/>
        </authorList>
    </citation>
    <scope>NUCLEOTIDE SEQUENCE [LARGE SCALE GENOMIC DNA]</scope>
    <source>
        <strain evidence="3 4">Ter331</strain>
    </source>
</reference>
<dbReference type="HOGENOM" id="CLU_049046_5_0_4"/>
<reference evidence="3 4" key="1">
    <citation type="journal article" date="2004" name="Environ. Microbiol.">
        <title>Phylogeny-function analysis of (meta)genomic libraries: screening for expression of ribosomal RNA genes by large-insert library fluorescent in situ hybridization (LIL-FISH).</title>
        <authorList>
            <person name="Leveau J.H."/>
            <person name="Gerards S."/>
            <person name="de Boer W."/>
            <person name="van Veen J.A."/>
        </authorList>
    </citation>
    <scope>NUCLEOTIDE SEQUENCE [LARGE SCALE GENOMIC DNA]</scope>
    <source>
        <strain evidence="3 4">Ter331</strain>
    </source>
</reference>
<evidence type="ECO:0000313" key="4">
    <source>
        <dbReference type="Proteomes" id="UP000008392"/>
    </source>
</evidence>
<dbReference type="Proteomes" id="UP000008392">
    <property type="component" value="Chromosome"/>
</dbReference>
<dbReference type="Gene3D" id="3.30.530.20">
    <property type="match status" value="1"/>
</dbReference>
<gene>
    <name evidence="3" type="ordered locus">CFU_3298</name>
</gene>
<dbReference type="KEGG" id="cfu:CFU_3298"/>
<evidence type="ECO:0000313" key="3">
    <source>
        <dbReference type="EMBL" id="AEK63122.1"/>
    </source>
</evidence>